<feature type="domain" description="DUF4371" evidence="1">
    <location>
        <begin position="5"/>
        <end position="115"/>
    </location>
</feature>
<dbReference type="PANTHER" id="PTHR45749:SF21">
    <property type="entry name" value="DUF4371 DOMAIN-CONTAINING PROTEIN"/>
    <property type="match status" value="1"/>
</dbReference>
<evidence type="ECO:0000259" key="1">
    <source>
        <dbReference type="Pfam" id="PF14291"/>
    </source>
</evidence>
<comment type="caution">
    <text evidence="2">The sequence shown here is derived from an EMBL/GenBank/DDBJ whole genome shotgun (WGS) entry which is preliminary data.</text>
</comment>
<dbReference type="AlphaFoldDB" id="A0AAV0Y135"/>
<gene>
    <name evidence="2" type="ORF">MEUPH1_LOCUS27545</name>
</gene>
<proteinExistence type="predicted"/>
<sequence>MSRLIDIVICLVKGGRPFRGHDEKSQSVNQGLFKELVKFAVKYDTVLKKHLTEGPKHALYTSNRIQNDLISSVHNVLLQTFKTNVQDSFISILADETSDVGHHEQISIIVRYLTKKKSAN</sequence>
<dbReference type="InterPro" id="IPR025398">
    <property type="entry name" value="DUF4371"/>
</dbReference>
<evidence type="ECO:0000313" key="3">
    <source>
        <dbReference type="Proteomes" id="UP001160148"/>
    </source>
</evidence>
<evidence type="ECO:0000313" key="2">
    <source>
        <dbReference type="EMBL" id="CAI6373847.1"/>
    </source>
</evidence>
<name>A0AAV0Y135_9HEMI</name>
<keyword evidence="3" id="KW-1185">Reference proteome</keyword>
<dbReference type="PANTHER" id="PTHR45749">
    <property type="match status" value="1"/>
</dbReference>
<dbReference type="EMBL" id="CARXXK010001128">
    <property type="protein sequence ID" value="CAI6373847.1"/>
    <property type="molecule type" value="Genomic_DNA"/>
</dbReference>
<dbReference type="Pfam" id="PF14291">
    <property type="entry name" value="DUF4371"/>
    <property type="match status" value="1"/>
</dbReference>
<protein>
    <recommendedName>
        <fullName evidence="1">DUF4371 domain-containing protein</fullName>
    </recommendedName>
</protein>
<organism evidence="2 3">
    <name type="scientific">Macrosiphum euphorbiae</name>
    <name type="common">potato aphid</name>
    <dbReference type="NCBI Taxonomy" id="13131"/>
    <lineage>
        <taxon>Eukaryota</taxon>
        <taxon>Metazoa</taxon>
        <taxon>Ecdysozoa</taxon>
        <taxon>Arthropoda</taxon>
        <taxon>Hexapoda</taxon>
        <taxon>Insecta</taxon>
        <taxon>Pterygota</taxon>
        <taxon>Neoptera</taxon>
        <taxon>Paraneoptera</taxon>
        <taxon>Hemiptera</taxon>
        <taxon>Sternorrhyncha</taxon>
        <taxon>Aphidomorpha</taxon>
        <taxon>Aphidoidea</taxon>
        <taxon>Aphididae</taxon>
        <taxon>Macrosiphini</taxon>
        <taxon>Macrosiphum</taxon>
    </lineage>
</organism>
<accession>A0AAV0Y135</accession>
<reference evidence="2 3" key="1">
    <citation type="submission" date="2023-01" db="EMBL/GenBank/DDBJ databases">
        <authorList>
            <person name="Whitehead M."/>
        </authorList>
    </citation>
    <scope>NUCLEOTIDE SEQUENCE [LARGE SCALE GENOMIC DNA]</scope>
</reference>
<dbReference type="Proteomes" id="UP001160148">
    <property type="component" value="Unassembled WGS sequence"/>
</dbReference>